<gene>
    <name evidence="3" type="ORF">IEN85_03705</name>
</gene>
<feature type="domain" description="GP-PDE" evidence="2">
    <location>
        <begin position="20"/>
        <end position="263"/>
    </location>
</feature>
<sequence length="265" mass="29914">MKYGIFLLLLFAANASARESFVIAHRGASAYAPENTLPAFELAWELDADAIEGDFHLTADGEIVCVHDFSIQKYTGVDKRVEDLTLEELRAYDFGRWVGEQWVGTAIPTLREVLGTVPEGKTMFVEIKCGPEIVPELLKQVEASELKDEQLTFISFNEKVVRRLKREAPRYRANWLVSVKQDEKGRLRPHTGKLMRVLRKSKADGISTRANEVVDSSFVARFKEKGWGYHVWTVDDPEFALALVGRGVDSITTNRPDTILDALTR</sequence>
<protein>
    <submittedName>
        <fullName evidence="3">Glycerophosphodiester phosphodiesterase</fullName>
    </submittedName>
</protein>
<name>A0A927F5K3_9BACT</name>
<dbReference type="AlphaFoldDB" id="A0A927F5K3"/>
<dbReference type="GO" id="GO:0006629">
    <property type="term" value="P:lipid metabolic process"/>
    <property type="evidence" value="ECO:0007669"/>
    <property type="project" value="InterPro"/>
</dbReference>
<dbReference type="Pfam" id="PF03009">
    <property type="entry name" value="GDPD"/>
    <property type="match status" value="1"/>
</dbReference>
<dbReference type="InterPro" id="IPR030395">
    <property type="entry name" value="GP_PDE_dom"/>
</dbReference>
<dbReference type="Proteomes" id="UP000622317">
    <property type="component" value="Unassembled WGS sequence"/>
</dbReference>
<dbReference type="Gene3D" id="3.20.20.190">
    <property type="entry name" value="Phosphatidylinositol (PI) phosphodiesterase"/>
    <property type="match status" value="1"/>
</dbReference>
<evidence type="ECO:0000259" key="2">
    <source>
        <dbReference type="PROSITE" id="PS51704"/>
    </source>
</evidence>
<dbReference type="PANTHER" id="PTHR46211">
    <property type="entry name" value="GLYCEROPHOSPHORYL DIESTER PHOSPHODIESTERASE"/>
    <property type="match status" value="1"/>
</dbReference>
<dbReference type="GO" id="GO:0008081">
    <property type="term" value="F:phosphoric diester hydrolase activity"/>
    <property type="evidence" value="ECO:0007669"/>
    <property type="project" value="InterPro"/>
</dbReference>
<evidence type="ECO:0000256" key="1">
    <source>
        <dbReference type="SAM" id="SignalP"/>
    </source>
</evidence>
<dbReference type="EMBL" id="JACYFG010000006">
    <property type="protein sequence ID" value="MBD5778582.1"/>
    <property type="molecule type" value="Genomic_DNA"/>
</dbReference>
<dbReference type="CDD" id="cd08582">
    <property type="entry name" value="GDPD_like_2"/>
    <property type="match status" value="1"/>
</dbReference>
<dbReference type="RefSeq" id="WP_191615717.1">
    <property type="nucleotide sequence ID" value="NZ_JACYFG010000006.1"/>
</dbReference>
<feature type="chain" id="PRO_5037986848" evidence="1">
    <location>
        <begin position="18"/>
        <end position="265"/>
    </location>
</feature>
<comment type="caution">
    <text evidence="3">The sequence shown here is derived from an EMBL/GenBank/DDBJ whole genome shotgun (WGS) entry which is preliminary data.</text>
</comment>
<accession>A0A927F5K3</accession>
<proteinExistence type="predicted"/>
<dbReference type="InterPro" id="IPR017946">
    <property type="entry name" value="PLC-like_Pdiesterase_TIM-brl"/>
</dbReference>
<keyword evidence="1" id="KW-0732">Signal</keyword>
<dbReference type="SUPFAM" id="SSF51695">
    <property type="entry name" value="PLC-like phosphodiesterases"/>
    <property type="match status" value="1"/>
</dbReference>
<feature type="signal peptide" evidence="1">
    <location>
        <begin position="1"/>
        <end position="17"/>
    </location>
</feature>
<evidence type="ECO:0000313" key="3">
    <source>
        <dbReference type="EMBL" id="MBD5778582.1"/>
    </source>
</evidence>
<reference evidence="3" key="1">
    <citation type="submission" date="2020-09" db="EMBL/GenBank/DDBJ databases">
        <title>Pelagicoccus enzymogenes sp. nov. with an EPS production, isolated from marine sediment.</title>
        <authorList>
            <person name="Feng X."/>
        </authorList>
    </citation>
    <scope>NUCLEOTIDE SEQUENCE</scope>
    <source>
        <strain evidence="3">NFK12</strain>
    </source>
</reference>
<keyword evidence="4" id="KW-1185">Reference proteome</keyword>
<organism evidence="3 4">
    <name type="scientific">Pelagicoccus enzymogenes</name>
    <dbReference type="NCBI Taxonomy" id="2773457"/>
    <lineage>
        <taxon>Bacteria</taxon>
        <taxon>Pseudomonadati</taxon>
        <taxon>Verrucomicrobiota</taxon>
        <taxon>Opitutia</taxon>
        <taxon>Puniceicoccales</taxon>
        <taxon>Pelagicoccaceae</taxon>
        <taxon>Pelagicoccus</taxon>
    </lineage>
</organism>
<dbReference type="PANTHER" id="PTHR46211:SF1">
    <property type="entry name" value="GLYCEROPHOSPHODIESTER PHOSPHODIESTERASE, CYTOPLASMIC"/>
    <property type="match status" value="1"/>
</dbReference>
<dbReference type="PROSITE" id="PS51704">
    <property type="entry name" value="GP_PDE"/>
    <property type="match status" value="1"/>
</dbReference>
<evidence type="ECO:0000313" key="4">
    <source>
        <dbReference type="Proteomes" id="UP000622317"/>
    </source>
</evidence>